<comment type="similarity">
    <text evidence="2">Belongs to the FAD-binding monooxygenase family.</text>
</comment>
<sequence length="905" mass="96641">MQLMDGGPGGTSAQAETRSCGCARPAAGSVDLSIDLHLGCCGSARARAIGLTVAGVVAGAVDALMLRLAMRYDTTLAEWVAVKGNATAAFSFCFLLASSCSSVKLRQGMIAAAARSPRHVALAAALQGLVLAGRAAALWECSAAQALLLMSLCPLWAALFGRCALGDSLESRTVVALLLACAASALGICLPAIVSNGERALLLGGLVALATGVGLAALLTTSRATVQRQVDAALGLAVVLGNMLAGCAALPPALLHAGGALGEPGLWLAATCGGLSAATYTNLCVVRAPRRLTPPEVGLLLLLEALLAPLLTWAALGEPFSELDSWWADLWMGLGGAALLAVVASHELEQLVTFRRNGAAASGRRISRASPRAAHNGPRMYACHKFRSMGLSVRVFERGSSVGGTWYWNRYPGARCDLPSLEYSYSFDEALQQDWEWSEVYPSQEELERYANHVADRFDLRRSISFDTRVTSATYDPDACRWAVETDSGARAVASHLILATGNLSTPQLPDIPGVEGFAGRTFHTGLWPSDGVDFSGRRVGVIGTGSSGVQVIPQVARSASHLTVFQRTANYSIPARNAPLEPEAQAAHKARYGEIRQEALVTPFGIAKYGSPSVSAFEVSDEERQRTYEACWEMGGQAMLFAYNDLLKCADANETAARFVRQRIREKLVEPAVADLLVPTDHPIGAKRLCLDTDYYETYNRDNVTLVCVKQTPIRRIDPDGLPAGCEPRLLTLAALSRHPIDDLVLATGFDAMTGAARSIDIRNSDGLSLADEWESGPRSYLGLMVAGFPNMYLITGPQSPSVKSQMILASEHHVDIIAGIVQTMRAEGHRSVEAVAEAQEEWVGHANEVADATLYTKASTWYNGANVPGKPRVFMPYVGGVKAYREACEDVEHDGWRGFRFQH</sequence>
<evidence type="ECO:0000256" key="1">
    <source>
        <dbReference type="ARBA" id="ARBA00001974"/>
    </source>
</evidence>
<dbReference type="STRING" id="2903.R1DE16"/>
<comment type="cofactor">
    <cofactor evidence="1">
        <name>FAD</name>
        <dbReference type="ChEBI" id="CHEBI:57692"/>
    </cofactor>
</comment>
<feature type="transmembrane region" description="Helical" evidence="8">
    <location>
        <begin position="119"/>
        <end position="137"/>
    </location>
</feature>
<evidence type="ECO:0000256" key="8">
    <source>
        <dbReference type="SAM" id="Phobius"/>
    </source>
</evidence>
<feature type="transmembrane region" description="Helical" evidence="8">
    <location>
        <begin position="143"/>
        <end position="161"/>
    </location>
</feature>
<evidence type="ECO:0000256" key="3">
    <source>
        <dbReference type="ARBA" id="ARBA00022630"/>
    </source>
</evidence>
<keyword evidence="8" id="KW-0812">Transmembrane</keyword>
<feature type="transmembrane region" description="Helical" evidence="8">
    <location>
        <begin position="200"/>
        <end position="220"/>
    </location>
</feature>
<evidence type="ECO:0000256" key="6">
    <source>
        <dbReference type="ARBA" id="ARBA00023002"/>
    </source>
</evidence>
<dbReference type="KEGG" id="ehx:EMIHUDRAFT_105776"/>
<keyword evidence="7" id="KW-0503">Monooxygenase</keyword>
<dbReference type="PaxDb" id="2903-EOD09076"/>
<feature type="transmembrane region" description="Helical" evidence="8">
    <location>
        <begin position="76"/>
        <end position="98"/>
    </location>
</feature>
<dbReference type="EnsemblProtists" id="EOD09076">
    <property type="protein sequence ID" value="EOD09076"/>
    <property type="gene ID" value="EMIHUDRAFT_105776"/>
</dbReference>
<feature type="transmembrane region" description="Helical" evidence="8">
    <location>
        <begin position="173"/>
        <end position="194"/>
    </location>
</feature>
<evidence type="ECO:0000256" key="2">
    <source>
        <dbReference type="ARBA" id="ARBA00010139"/>
    </source>
</evidence>
<dbReference type="eggNOG" id="KOG1399">
    <property type="taxonomic scope" value="Eukaryota"/>
</dbReference>
<accession>A0A0D3ICU1</accession>
<dbReference type="GO" id="GO:0004499">
    <property type="term" value="F:N,N-dimethylaniline monooxygenase activity"/>
    <property type="evidence" value="ECO:0007669"/>
    <property type="project" value="InterPro"/>
</dbReference>
<dbReference type="Gene3D" id="3.50.50.60">
    <property type="entry name" value="FAD/NAD(P)-binding domain"/>
    <property type="match status" value="2"/>
</dbReference>
<keyword evidence="6" id="KW-0560">Oxidoreductase</keyword>
<dbReference type="InterPro" id="IPR036188">
    <property type="entry name" value="FAD/NAD-bd_sf"/>
</dbReference>
<keyword evidence="5" id="KW-0521">NADP</keyword>
<dbReference type="PANTHER" id="PTHR43098">
    <property type="entry name" value="L-ORNITHINE N(5)-MONOOXYGENASE-RELATED"/>
    <property type="match status" value="1"/>
</dbReference>
<dbReference type="InterPro" id="IPR050775">
    <property type="entry name" value="FAD-binding_Monooxygenases"/>
</dbReference>
<dbReference type="PANTHER" id="PTHR43098:SF3">
    <property type="entry name" value="L-ORNITHINE N(5)-MONOOXYGENASE-RELATED"/>
    <property type="match status" value="1"/>
</dbReference>
<feature type="transmembrane region" description="Helical" evidence="8">
    <location>
        <begin position="232"/>
        <end position="254"/>
    </location>
</feature>
<dbReference type="GO" id="GO:0050661">
    <property type="term" value="F:NADP binding"/>
    <property type="evidence" value="ECO:0007669"/>
    <property type="project" value="InterPro"/>
</dbReference>
<evidence type="ECO:0000256" key="5">
    <source>
        <dbReference type="ARBA" id="ARBA00022857"/>
    </source>
</evidence>
<evidence type="ECO:0000313" key="9">
    <source>
        <dbReference type="EnsemblProtists" id="EOD09076"/>
    </source>
</evidence>
<evidence type="ECO:0000256" key="4">
    <source>
        <dbReference type="ARBA" id="ARBA00022827"/>
    </source>
</evidence>
<dbReference type="AlphaFoldDB" id="A0A0D3ICU1"/>
<protein>
    <recommendedName>
        <fullName evidence="11">Cyclohexanone monooxygenase</fullName>
    </recommendedName>
</protein>
<keyword evidence="8" id="KW-0472">Membrane</keyword>
<keyword evidence="10" id="KW-1185">Reference proteome</keyword>
<reference evidence="9" key="2">
    <citation type="submission" date="2024-10" db="UniProtKB">
        <authorList>
            <consortium name="EnsemblProtists"/>
        </authorList>
    </citation>
    <scope>IDENTIFICATION</scope>
</reference>
<keyword evidence="3" id="KW-0285">Flavoprotein</keyword>
<evidence type="ECO:0000256" key="7">
    <source>
        <dbReference type="ARBA" id="ARBA00023033"/>
    </source>
</evidence>
<organism evidence="9 10">
    <name type="scientific">Emiliania huxleyi (strain CCMP1516)</name>
    <dbReference type="NCBI Taxonomy" id="280463"/>
    <lineage>
        <taxon>Eukaryota</taxon>
        <taxon>Haptista</taxon>
        <taxon>Haptophyta</taxon>
        <taxon>Prymnesiophyceae</taxon>
        <taxon>Isochrysidales</taxon>
        <taxon>Noelaerhabdaceae</taxon>
        <taxon>Emiliania</taxon>
    </lineage>
</organism>
<dbReference type="Pfam" id="PF00743">
    <property type="entry name" value="FMO-like"/>
    <property type="match status" value="1"/>
</dbReference>
<evidence type="ECO:0008006" key="11">
    <source>
        <dbReference type="Google" id="ProtNLM"/>
    </source>
</evidence>
<dbReference type="HOGENOM" id="CLU_320664_0_0_1"/>
<proteinExistence type="inferred from homology"/>
<name>A0A0D3ICU1_EMIH1</name>
<keyword evidence="8" id="KW-1133">Transmembrane helix</keyword>
<feature type="transmembrane region" description="Helical" evidence="8">
    <location>
        <begin position="266"/>
        <end position="285"/>
    </location>
</feature>
<keyword evidence="4" id="KW-0274">FAD</keyword>
<reference evidence="10" key="1">
    <citation type="journal article" date="2013" name="Nature">
        <title>Pan genome of the phytoplankton Emiliania underpins its global distribution.</title>
        <authorList>
            <person name="Read B.A."/>
            <person name="Kegel J."/>
            <person name="Klute M.J."/>
            <person name="Kuo A."/>
            <person name="Lefebvre S.C."/>
            <person name="Maumus F."/>
            <person name="Mayer C."/>
            <person name="Miller J."/>
            <person name="Monier A."/>
            <person name="Salamov A."/>
            <person name="Young J."/>
            <person name="Aguilar M."/>
            <person name="Claverie J.M."/>
            <person name="Frickenhaus S."/>
            <person name="Gonzalez K."/>
            <person name="Herman E.K."/>
            <person name="Lin Y.C."/>
            <person name="Napier J."/>
            <person name="Ogata H."/>
            <person name="Sarno A.F."/>
            <person name="Shmutz J."/>
            <person name="Schroeder D."/>
            <person name="de Vargas C."/>
            <person name="Verret F."/>
            <person name="von Dassow P."/>
            <person name="Valentin K."/>
            <person name="Van de Peer Y."/>
            <person name="Wheeler G."/>
            <person name="Dacks J.B."/>
            <person name="Delwiche C.F."/>
            <person name="Dyhrman S.T."/>
            <person name="Glockner G."/>
            <person name="John U."/>
            <person name="Richards T."/>
            <person name="Worden A.Z."/>
            <person name="Zhang X."/>
            <person name="Grigoriev I.V."/>
            <person name="Allen A.E."/>
            <person name="Bidle K."/>
            <person name="Borodovsky M."/>
            <person name="Bowler C."/>
            <person name="Brownlee C."/>
            <person name="Cock J.M."/>
            <person name="Elias M."/>
            <person name="Gladyshev V.N."/>
            <person name="Groth M."/>
            <person name="Guda C."/>
            <person name="Hadaegh A."/>
            <person name="Iglesias-Rodriguez M.D."/>
            <person name="Jenkins J."/>
            <person name="Jones B.M."/>
            <person name="Lawson T."/>
            <person name="Leese F."/>
            <person name="Lindquist E."/>
            <person name="Lobanov A."/>
            <person name="Lomsadze A."/>
            <person name="Malik S.B."/>
            <person name="Marsh M.E."/>
            <person name="Mackinder L."/>
            <person name="Mock T."/>
            <person name="Mueller-Roeber B."/>
            <person name="Pagarete A."/>
            <person name="Parker M."/>
            <person name="Probert I."/>
            <person name="Quesneville H."/>
            <person name="Raines C."/>
            <person name="Rensing S.A."/>
            <person name="Riano-Pachon D.M."/>
            <person name="Richier S."/>
            <person name="Rokitta S."/>
            <person name="Shiraiwa Y."/>
            <person name="Soanes D.M."/>
            <person name="van der Giezen M."/>
            <person name="Wahlund T.M."/>
            <person name="Williams B."/>
            <person name="Wilson W."/>
            <person name="Wolfe G."/>
            <person name="Wurch L.L."/>
        </authorList>
    </citation>
    <scope>NUCLEOTIDE SEQUENCE</scope>
</reference>
<dbReference type="GeneID" id="17255219"/>
<dbReference type="GO" id="GO:0050660">
    <property type="term" value="F:flavin adenine dinucleotide binding"/>
    <property type="evidence" value="ECO:0007669"/>
    <property type="project" value="InterPro"/>
</dbReference>
<feature type="transmembrane region" description="Helical" evidence="8">
    <location>
        <begin position="48"/>
        <end position="70"/>
    </location>
</feature>
<evidence type="ECO:0000313" key="10">
    <source>
        <dbReference type="Proteomes" id="UP000013827"/>
    </source>
</evidence>
<dbReference type="RefSeq" id="XP_005761505.1">
    <property type="nucleotide sequence ID" value="XM_005761448.1"/>
</dbReference>
<dbReference type="SUPFAM" id="SSF51905">
    <property type="entry name" value="FAD/NAD(P)-binding domain"/>
    <property type="match status" value="2"/>
</dbReference>
<dbReference type="Proteomes" id="UP000013827">
    <property type="component" value="Unassembled WGS sequence"/>
</dbReference>
<dbReference type="InterPro" id="IPR020946">
    <property type="entry name" value="Flavin_mOase-like"/>
</dbReference>
<feature type="transmembrane region" description="Helical" evidence="8">
    <location>
        <begin position="297"/>
        <end position="316"/>
    </location>
</feature>